<name>A0A6P8YH83_THRPL</name>
<protein>
    <submittedName>
        <fullName evidence="5">Uncharacterized protein LOC117642333</fullName>
    </submittedName>
</protein>
<feature type="compositionally biased region" description="Basic and acidic residues" evidence="2">
    <location>
        <begin position="45"/>
        <end position="54"/>
    </location>
</feature>
<feature type="compositionally biased region" description="Polar residues" evidence="2">
    <location>
        <begin position="1"/>
        <end position="23"/>
    </location>
</feature>
<dbReference type="RefSeq" id="XP_034236305.1">
    <property type="nucleotide sequence ID" value="XM_034380414.1"/>
</dbReference>
<dbReference type="AlphaFoldDB" id="A0A6P8YH83"/>
<dbReference type="GO" id="GO:0008270">
    <property type="term" value="F:zinc ion binding"/>
    <property type="evidence" value="ECO:0007669"/>
    <property type="project" value="UniProtKB-KW"/>
</dbReference>
<evidence type="ECO:0000256" key="2">
    <source>
        <dbReference type="SAM" id="MobiDB-lite"/>
    </source>
</evidence>
<gene>
    <name evidence="5" type="primary">LOC117642333</name>
</gene>
<organism evidence="5">
    <name type="scientific">Thrips palmi</name>
    <name type="common">Melon thrips</name>
    <dbReference type="NCBI Taxonomy" id="161013"/>
    <lineage>
        <taxon>Eukaryota</taxon>
        <taxon>Metazoa</taxon>
        <taxon>Ecdysozoa</taxon>
        <taxon>Arthropoda</taxon>
        <taxon>Hexapoda</taxon>
        <taxon>Insecta</taxon>
        <taxon>Pterygota</taxon>
        <taxon>Neoptera</taxon>
        <taxon>Paraneoptera</taxon>
        <taxon>Thysanoptera</taxon>
        <taxon>Terebrantia</taxon>
        <taxon>Thripoidea</taxon>
        <taxon>Thripidae</taxon>
        <taxon>Thrips</taxon>
    </lineage>
</organism>
<sequence>MPSVFASDSGSPAASTRSRTRGATPTRLDSPRTRSMTRAATPTRNETRGTESDRPSSPALSTRSRARAPAVTSTPSRSNRPAQPQAAPPPKEAPVARIKCPECTSTFANDATYKIHKRMHLMKRVFTKIANPEMFMEKLPSLIMDTLEKIIKEKFVGKYADSLKAYAEELLKTFSSPEEDHDLLYKYLHEHLYAILSDHSSVFASALVYEYYVGVNSLLNNADFKTYLKKYVLSLGDVECPSVEVLELFIGNFMLGLTNETLIYFVRTIHGATANDEIRRKRSGDKSDSRTFLELCHYIGGSVVHTLIFKGNKFKDTNHSWNLFLDVVLKKFLPVEGVGSACSSSASHFTKSVDRGGLKDISQEALDFFVVLFDMLMSLEGPDGSLPNDVIEENVLQDSSILCLWDVLVGSHLDDDTVSLDFLTQICNTCKKIVMKGILKRRLNERLKKAYSAVSLRSRLAE</sequence>
<keyword evidence="1" id="KW-0479">Metal-binding</keyword>
<evidence type="ECO:0000256" key="1">
    <source>
        <dbReference type="PROSITE-ProRule" id="PRU00042"/>
    </source>
</evidence>
<accession>A0A6P8YH83</accession>
<dbReference type="OrthoDB" id="10489939at2759"/>
<proteinExistence type="predicted"/>
<reference evidence="5" key="1">
    <citation type="submission" date="2025-08" db="UniProtKB">
        <authorList>
            <consortium name="RefSeq"/>
        </authorList>
    </citation>
    <scope>IDENTIFICATION</scope>
    <source>
        <tissue evidence="5">Total insect</tissue>
    </source>
</reference>
<keyword evidence="1" id="KW-0862">Zinc</keyword>
<dbReference type="GeneID" id="117642333"/>
<dbReference type="InParanoid" id="A0A6P8YH83"/>
<dbReference type="Proteomes" id="UP000515158">
    <property type="component" value="Unplaced"/>
</dbReference>
<feature type="region of interest" description="Disordered" evidence="2">
    <location>
        <begin position="1"/>
        <end position="96"/>
    </location>
</feature>
<feature type="compositionally biased region" description="Polar residues" evidence="2">
    <location>
        <begin position="33"/>
        <end position="44"/>
    </location>
</feature>
<keyword evidence="1" id="KW-0863">Zinc-finger</keyword>
<dbReference type="PROSITE" id="PS50157">
    <property type="entry name" value="ZINC_FINGER_C2H2_2"/>
    <property type="match status" value="1"/>
</dbReference>
<keyword evidence="4" id="KW-1185">Reference proteome</keyword>
<feature type="compositionally biased region" description="Polar residues" evidence="2">
    <location>
        <begin position="71"/>
        <end position="80"/>
    </location>
</feature>
<evidence type="ECO:0000313" key="5">
    <source>
        <dbReference type="RefSeq" id="XP_034236305.1"/>
    </source>
</evidence>
<evidence type="ECO:0000313" key="4">
    <source>
        <dbReference type="Proteomes" id="UP000515158"/>
    </source>
</evidence>
<feature type="domain" description="C2H2-type" evidence="3">
    <location>
        <begin position="98"/>
        <end position="125"/>
    </location>
</feature>
<dbReference type="KEGG" id="tpal:117642333"/>
<dbReference type="PROSITE" id="PS00028">
    <property type="entry name" value="ZINC_FINGER_C2H2_1"/>
    <property type="match status" value="1"/>
</dbReference>
<evidence type="ECO:0000259" key="3">
    <source>
        <dbReference type="PROSITE" id="PS50157"/>
    </source>
</evidence>
<dbReference type="InterPro" id="IPR013087">
    <property type="entry name" value="Znf_C2H2_type"/>
</dbReference>